<proteinExistence type="predicted"/>
<evidence type="ECO:0000313" key="2">
    <source>
        <dbReference type="Proteomes" id="UP000593572"/>
    </source>
</evidence>
<dbReference type="Proteomes" id="UP000593572">
    <property type="component" value="Unassembled WGS sequence"/>
</dbReference>
<organism evidence="1 2">
    <name type="scientific">Gossypium lobatum</name>
    <dbReference type="NCBI Taxonomy" id="34289"/>
    <lineage>
        <taxon>Eukaryota</taxon>
        <taxon>Viridiplantae</taxon>
        <taxon>Streptophyta</taxon>
        <taxon>Embryophyta</taxon>
        <taxon>Tracheophyta</taxon>
        <taxon>Spermatophyta</taxon>
        <taxon>Magnoliopsida</taxon>
        <taxon>eudicotyledons</taxon>
        <taxon>Gunneridae</taxon>
        <taxon>Pentapetalae</taxon>
        <taxon>rosids</taxon>
        <taxon>malvids</taxon>
        <taxon>Malvales</taxon>
        <taxon>Malvaceae</taxon>
        <taxon>Malvoideae</taxon>
        <taxon>Gossypium</taxon>
    </lineage>
</organism>
<comment type="caution">
    <text evidence="1">The sequence shown here is derived from an EMBL/GenBank/DDBJ whole genome shotgun (WGS) entry which is preliminary data.</text>
</comment>
<accession>A0A7J8MAR4</accession>
<evidence type="ECO:0000313" key="1">
    <source>
        <dbReference type="EMBL" id="MBA0561775.1"/>
    </source>
</evidence>
<reference evidence="1 2" key="1">
    <citation type="journal article" date="2019" name="Genome Biol. Evol.">
        <title>Insights into the evolution of the New World diploid cottons (Gossypium, subgenus Houzingenia) based on genome sequencing.</title>
        <authorList>
            <person name="Grover C.E."/>
            <person name="Arick M.A. 2nd"/>
            <person name="Thrash A."/>
            <person name="Conover J.L."/>
            <person name="Sanders W.S."/>
            <person name="Peterson D.G."/>
            <person name="Frelichowski J.E."/>
            <person name="Scheffler J.A."/>
            <person name="Scheffler B.E."/>
            <person name="Wendel J.F."/>
        </authorList>
    </citation>
    <scope>NUCLEOTIDE SEQUENCE [LARGE SCALE GENOMIC DNA]</scope>
    <source>
        <strain evidence="1">157</strain>
        <tissue evidence="1">Leaf</tissue>
    </source>
</reference>
<keyword evidence="2" id="KW-1185">Reference proteome</keyword>
<name>A0A7J8MAR4_9ROSI</name>
<gene>
    <name evidence="1" type="ORF">Golob_018575</name>
</gene>
<dbReference type="EMBL" id="JABEZX010000007">
    <property type="protein sequence ID" value="MBA0561775.1"/>
    <property type="molecule type" value="Genomic_DNA"/>
</dbReference>
<sequence length="114" mass="12229">MGDKKNYYASPGSYPYPPQGYPSPGGYPPAGYPPLVRYPSHGGGYPPPNGYPPPIATTYPSPGGYPLPPPPPLAPGYPPPGPIGQIPIVYPPTNYPGMFHNPLLIFSYDYFIHT</sequence>
<dbReference type="AlphaFoldDB" id="A0A7J8MAR4"/>
<protein>
    <submittedName>
        <fullName evidence="1">Uncharacterized protein</fullName>
    </submittedName>
</protein>